<organism evidence="1 2">
    <name type="scientific">Burkholderia mallei (strain ATCC 23344)</name>
    <dbReference type="NCBI Taxonomy" id="243160"/>
    <lineage>
        <taxon>Bacteria</taxon>
        <taxon>Pseudomonadati</taxon>
        <taxon>Pseudomonadota</taxon>
        <taxon>Betaproteobacteria</taxon>
        <taxon>Burkholderiales</taxon>
        <taxon>Burkholderiaceae</taxon>
        <taxon>Burkholderia</taxon>
        <taxon>pseudomallei group</taxon>
    </lineage>
</organism>
<dbReference type="HOGENOM" id="CLU_217879_0_0_4"/>
<proteinExistence type="predicted"/>
<name>A0A0H2WF36_BURMA</name>
<reference evidence="1 2" key="1">
    <citation type="journal article" date="2004" name="Proc. Natl. Acad. Sci. U.S.A.">
        <title>Structural flexibility in the Burkholderia mallei genome.</title>
        <authorList>
            <person name="Nierman W.C."/>
            <person name="DeShazer D."/>
            <person name="Kim H.S."/>
            <person name="Tettelin H."/>
            <person name="Nelson K.E."/>
            <person name="Feldblyum T."/>
            <person name="Ulrich R.L."/>
            <person name="Ronning C.M."/>
            <person name="Brinkac L.M."/>
            <person name="Daugherty S.C."/>
            <person name="Davidsen T.D."/>
            <person name="Deboy R.T."/>
            <person name="Dimitrov G."/>
            <person name="Dodson R.J."/>
            <person name="Durkin A.S."/>
            <person name="Gwinn M.L."/>
            <person name="Haft D.H."/>
            <person name="Khouri H."/>
            <person name="Kolonay J.F."/>
            <person name="Madupu R."/>
            <person name="Mohammoud Y."/>
            <person name="Nelson W.C."/>
            <person name="Radune D."/>
            <person name="Romero C.M."/>
            <person name="Sarria S."/>
            <person name="Selengut J."/>
            <person name="Shamblin C."/>
            <person name="Sullivan S.A."/>
            <person name="White O."/>
            <person name="Yu Y."/>
            <person name="Zafar N."/>
            <person name="Zhou L."/>
            <person name="Fraser C.M."/>
        </authorList>
    </citation>
    <scope>NUCLEOTIDE SEQUENCE [LARGE SCALE GENOMIC DNA]</scope>
    <source>
        <strain evidence="1 2">ATCC 23344</strain>
    </source>
</reference>
<dbReference type="AlphaFoldDB" id="A0A0H2WF36"/>
<dbReference type="KEGG" id="bma:BMA1234"/>
<keyword evidence="2" id="KW-1185">Reference proteome</keyword>
<evidence type="ECO:0000313" key="1">
    <source>
        <dbReference type="EMBL" id="AAU47513.1"/>
    </source>
</evidence>
<gene>
    <name evidence="1" type="ordered locus">BMA1234</name>
</gene>
<dbReference type="EMBL" id="CP000010">
    <property type="protein sequence ID" value="AAU47513.1"/>
    <property type="molecule type" value="Genomic_DNA"/>
</dbReference>
<dbReference type="Proteomes" id="UP000006693">
    <property type="component" value="Chromosome 1"/>
</dbReference>
<evidence type="ECO:0000313" key="2">
    <source>
        <dbReference type="Proteomes" id="UP000006693"/>
    </source>
</evidence>
<accession>A0A0H2WF36</accession>
<sequence length="44" mass="5298">MHRFLWHEEKMPLQYIRRAARALPILCEYLYCLLSAFVKTDSIA</sequence>
<protein>
    <submittedName>
        <fullName evidence="1">Uncharacterized protein</fullName>
    </submittedName>
</protein>